<reference evidence="6" key="1">
    <citation type="submission" date="2013-07" db="EMBL/GenBank/DDBJ databases">
        <title>The genome of Eucalyptus grandis.</title>
        <authorList>
            <person name="Schmutz J."/>
            <person name="Hayes R."/>
            <person name="Myburg A."/>
            <person name="Tuskan G."/>
            <person name="Grattapaglia D."/>
            <person name="Rokhsar D.S."/>
        </authorList>
    </citation>
    <scope>NUCLEOTIDE SEQUENCE</scope>
    <source>
        <tissue evidence="6">Leaf extractions</tissue>
    </source>
</reference>
<organism evidence="6">
    <name type="scientific">Eucalyptus grandis</name>
    <name type="common">Flooded gum</name>
    <dbReference type="NCBI Taxonomy" id="71139"/>
    <lineage>
        <taxon>Eukaryota</taxon>
        <taxon>Viridiplantae</taxon>
        <taxon>Streptophyta</taxon>
        <taxon>Embryophyta</taxon>
        <taxon>Tracheophyta</taxon>
        <taxon>Spermatophyta</taxon>
        <taxon>Magnoliopsida</taxon>
        <taxon>eudicotyledons</taxon>
        <taxon>Gunneridae</taxon>
        <taxon>Pentapetalae</taxon>
        <taxon>rosids</taxon>
        <taxon>malvids</taxon>
        <taxon>Myrtales</taxon>
        <taxon>Myrtaceae</taxon>
        <taxon>Myrtoideae</taxon>
        <taxon>Eucalypteae</taxon>
        <taxon>Eucalyptus</taxon>
    </lineage>
</organism>
<dbReference type="Pfam" id="PF02765">
    <property type="entry name" value="POT1"/>
    <property type="match status" value="1"/>
</dbReference>
<dbReference type="InterPro" id="IPR028389">
    <property type="entry name" value="POT1"/>
</dbReference>
<dbReference type="InterPro" id="IPR057620">
    <property type="entry name" value="POT1A/B-like_OB"/>
</dbReference>
<dbReference type="eggNOG" id="KOG4757">
    <property type="taxonomic scope" value="Eukaryota"/>
</dbReference>
<keyword evidence="2" id="KW-0158">Chromosome</keyword>
<dbReference type="GO" id="GO:0010521">
    <property type="term" value="F:telomerase inhibitor activity"/>
    <property type="evidence" value="ECO:0000318"/>
    <property type="project" value="GO_Central"/>
</dbReference>
<gene>
    <name evidence="6" type="ORF">EUGRSUZ_B00998</name>
</gene>
<dbReference type="Gene3D" id="2.40.50.140">
    <property type="entry name" value="Nucleic acid-binding proteins"/>
    <property type="match status" value="1"/>
</dbReference>
<keyword evidence="4" id="KW-0238">DNA-binding</keyword>
<feature type="domain" description="Telomeric single stranded DNA binding POT1/Cdc13" evidence="5">
    <location>
        <begin position="9"/>
        <end position="144"/>
    </location>
</feature>
<comment type="subcellular location">
    <subcellularLocation>
        <location evidence="1">Chromosome</location>
        <location evidence="1">Telomere</location>
    </subcellularLocation>
</comment>
<accession>A0A059D121</accession>
<dbReference type="OrthoDB" id="2186770at2759"/>
<dbReference type="STRING" id="71139.A0A059D121"/>
<dbReference type="InterPro" id="IPR012340">
    <property type="entry name" value="NA-bd_OB-fold"/>
</dbReference>
<dbReference type="GO" id="GO:0016233">
    <property type="term" value="P:telomere capping"/>
    <property type="evidence" value="ECO:0000318"/>
    <property type="project" value="GO_Central"/>
</dbReference>
<dbReference type="OMA" id="IHAFLYA"/>
<evidence type="ECO:0000313" key="6">
    <source>
        <dbReference type="EMBL" id="KCW84116.1"/>
    </source>
</evidence>
<evidence type="ECO:0000256" key="1">
    <source>
        <dbReference type="ARBA" id="ARBA00004574"/>
    </source>
</evidence>
<dbReference type="FunCoup" id="A0A059D121">
    <property type="interactions" value="100"/>
</dbReference>
<sequence length="463" mass="53119">MEERDDYKFLKLSDAVSCLNQRVNLVGVVLELGLPKKSKGTDFFISLKIADESYSDPGISVNFFAESVEKLPVVASPGDIILLSHVVMKTHEREVYAFFNKKFSSFALYEGISSGDFSPYQVSARFRTRELDKKFIADLRKWLTGFQLNTDPNDFQFLREIKEGQRLSLILKILHIHEVAEKEWVIYVWDGTDAPSKKIQTKMTDEMDNPLPLQLEKGPLPRDVLCTFPSVGSVLMVVLGEGNKNLGLGFLKTGMWLNFLNIICEVHAGLWRGVLMPFTKLRYVPKEYRYVLGCQRCYEERLSEKWGRMPWSCFPSPSTVTEVEHDHVPPVTLRDVLTYPEVTAKFKCVIRVVAAFPCEAENFLSPAGTYRVRLTIEDPTARVHAFLYAEDGENFFDGHPSTCVLKRRMNKLLGLNEDDDSKGTEYTDRNPPWVFCCLKSYYLNESDVWGSRRYRIFDTKLLG</sequence>
<proteinExistence type="predicted"/>
<dbReference type="SUPFAM" id="SSF50249">
    <property type="entry name" value="Nucleic acid-binding proteins"/>
    <property type="match status" value="2"/>
</dbReference>
<dbReference type="GO" id="GO:0098505">
    <property type="term" value="F:G-rich strand telomeric DNA binding"/>
    <property type="evidence" value="ECO:0000318"/>
    <property type="project" value="GO_Central"/>
</dbReference>
<dbReference type="SMART" id="SM00976">
    <property type="entry name" value="Telo_bind"/>
    <property type="match status" value="1"/>
</dbReference>
<dbReference type="Gramene" id="KCW84116">
    <property type="protein sequence ID" value="KCW84116"/>
    <property type="gene ID" value="EUGRSUZ_B00998"/>
</dbReference>
<dbReference type="InParanoid" id="A0A059D121"/>
<dbReference type="KEGG" id="egr:104423501"/>
<evidence type="ECO:0000259" key="5">
    <source>
        <dbReference type="SMART" id="SM00976"/>
    </source>
</evidence>
<dbReference type="CDD" id="cd04497">
    <property type="entry name" value="hPOT1_OB1_like"/>
    <property type="match status" value="1"/>
</dbReference>
<dbReference type="InterPro" id="IPR011564">
    <property type="entry name" value="Telomer_end-bd_POT1/Cdc13"/>
</dbReference>
<dbReference type="AlphaFoldDB" id="A0A059D121"/>
<evidence type="ECO:0000256" key="2">
    <source>
        <dbReference type="ARBA" id="ARBA00022454"/>
    </source>
</evidence>
<keyword evidence="3" id="KW-0779">Telomere</keyword>
<protein>
    <recommendedName>
        <fullName evidence="5">Telomeric single stranded DNA binding POT1/Cdc13 domain-containing protein</fullName>
    </recommendedName>
</protein>
<evidence type="ECO:0000256" key="4">
    <source>
        <dbReference type="ARBA" id="ARBA00023125"/>
    </source>
</evidence>
<name>A0A059D121_EUCGR</name>
<dbReference type="PANTHER" id="PTHR14513:SF0">
    <property type="entry name" value="PROTECTION OF TELOMERES PROTEIN 1"/>
    <property type="match status" value="1"/>
</dbReference>
<dbReference type="GO" id="GO:0000783">
    <property type="term" value="C:nuclear telomere cap complex"/>
    <property type="evidence" value="ECO:0000318"/>
    <property type="project" value="GO_Central"/>
</dbReference>
<dbReference type="EMBL" id="KK198754">
    <property type="protein sequence ID" value="KCW84116.1"/>
    <property type="molecule type" value="Genomic_DNA"/>
</dbReference>
<evidence type="ECO:0000256" key="3">
    <source>
        <dbReference type="ARBA" id="ARBA00022895"/>
    </source>
</evidence>
<dbReference type="Pfam" id="PF25507">
    <property type="entry name" value="OB_POT1A"/>
    <property type="match status" value="1"/>
</dbReference>
<dbReference type="PANTHER" id="PTHR14513">
    <property type="entry name" value="PROTECTION OF TELOMERES 1"/>
    <property type="match status" value="1"/>
</dbReference>
<dbReference type="GO" id="GO:0032210">
    <property type="term" value="P:regulation of telomere maintenance via telomerase"/>
    <property type="evidence" value="ECO:0000318"/>
    <property type="project" value="GO_Central"/>
</dbReference>